<gene>
    <name evidence="1" type="ORF">ACFO5W_06885</name>
</gene>
<dbReference type="RefSeq" id="WP_266151107.1">
    <property type="nucleotide sequence ID" value="NZ_CP064028.1"/>
</dbReference>
<comment type="caution">
    <text evidence="1">The sequence shown here is derived from an EMBL/GenBank/DDBJ whole genome shotgun (WGS) entry which is preliminary data.</text>
</comment>
<accession>A0ABV9C0S1</accession>
<evidence type="ECO:0000313" key="1">
    <source>
        <dbReference type="EMBL" id="MFC4526362.1"/>
    </source>
</evidence>
<reference evidence="2" key="1">
    <citation type="journal article" date="2019" name="Int. J. Syst. Evol. Microbiol.">
        <title>The Global Catalogue of Microorganisms (GCM) 10K type strain sequencing project: providing services to taxonomists for standard genome sequencing and annotation.</title>
        <authorList>
            <consortium name="The Broad Institute Genomics Platform"/>
            <consortium name="The Broad Institute Genome Sequencing Center for Infectious Disease"/>
            <person name="Wu L."/>
            <person name="Ma J."/>
        </authorList>
    </citation>
    <scope>NUCLEOTIDE SEQUENCE [LARGE SCALE GENOMIC DNA]</scope>
    <source>
        <strain evidence="2">CCM 4481</strain>
    </source>
</reference>
<evidence type="ECO:0000313" key="2">
    <source>
        <dbReference type="Proteomes" id="UP001595961"/>
    </source>
</evidence>
<organism evidence="1 2">
    <name type="scientific">Dyella halodurans</name>
    <dbReference type="NCBI Taxonomy" id="1920171"/>
    <lineage>
        <taxon>Bacteria</taxon>
        <taxon>Pseudomonadati</taxon>
        <taxon>Pseudomonadota</taxon>
        <taxon>Gammaproteobacteria</taxon>
        <taxon>Lysobacterales</taxon>
        <taxon>Rhodanobacteraceae</taxon>
        <taxon>Dyella</taxon>
    </lineage>
</organism>
<protein>
    <recommendedName>
        <fullName evidence="3">SRPBCC domain-containing protein</fullName>
    </recommendedName>
</protein>
<dbReference type="EMBL" id="JBHSGA010000013">
    <property type="protein sequence ID" value="MFC4526362.1"/>
    <property type="molecule type" value="Genomic_DNA"/>
</dbReference>
<name>A0ABV9C0S1_9GAMM</name>
<sequence>MASFSVTRGAWTATIELDVEGRYTQWHAALMTVDGVHFGWKGEMKTTELPDGVIQDAVGRLVHELMGALPA</sequence>
<keyword evidence="2" id="KW-1185">Reference proteome</keyword>
<proteinExistence type="predicted"/>
<dbReference type="Proteomes" id="UP001595961">
    <property type="component" value="Unassembled WGS sequence"/>
</dbReference>
<evidence type="ECO:0008006" key="3">
    <source>
        <dbReference type="Google" id="ProtNLM"/>
    </source>
</evidence>